<evidence type="ECO:0000313" key="1">
    <source>
        <dbReference type="EMBL" id="KAJ6998478.1"/>
    </source>
</evidence>
<dbReference type="Proteomes" id="UP001164929">
    <property type="component" value="Chromosome 5"/>
</dbReference>
<organism evidence="1 2">
    <name type="scientific">Populus alba x Populus x berolinensis</name>
    <dbReference type="NCBI Taxonomy" id="444605"/>
    <lineage>
        <taxon>Eukaryota</taxon>
        <taxon>Viridiplantae</taxon>
        <taxon>Streptophyta</taxon>
        <taxon>Embryophyta</taxon>
        <taxon>Tracheophyta</taxon>
        <taxon>Spermatophyta</taxon>
        <taxon>Magnoliopsida</taxon>
        <taxon>eudicotyledons</taxon>
        <taxon>Gunneridae</taxon>
        <taxon>Pentapetalae</taxon>
        <taxon>rosids</taxon>
        <taxon>fabids</taxon>
        <taxon>Malpighiales</taxon>
        <taxon>Salicaceae</taxon>
        <taxon>Saliceae</taxon>
        <taxon>Populus</taxon>
    </lineage>
</organism>
<evidence type="ECO:0000313" key="2">
    <source>
        <dbReference type="Proteomes" id="UP001164929"/>
    </source>
</evidence>
<accession>A0AAD6W400</accession>
<dbReference type="EMBL" id="JAQIZT010000005">
    <property type="protein sequence ID" value="KAJ6998478.1"/>
    <property type="molecule type" value="Genomic_DNA"/>
</dbReference>
<gene>
    <name evidence="1" type="ORF">NC653_014604</name>
</gene>
<keyword evidence="2" id="KW-1185">Reference proteome</keyword>
<comment type="caution">
    <text evidence="1">The sequence shown here is derived from an EMBL/GenBank/DDBJ whole genome shotgun (WGS) entry which is preliminary data.</text>
</comment>
<dbReference type="AlphaFoldDB" id="A0AAD6W400"/>
<protein>
    <submittedName>
        <fullName evidence="1">Uncharacterized protein</fullName>
    </submittedName>
</protein>
<name>A0AAD6W400_9ROSI</name>
<reference evidence="1" key="1">
    <citation type="journal article" date="2023" name="Mol. Ecol. Resour.">
        <title>Chromosome-level genome assembly of a triploid poplar Populus alba 'Berolinensis'.</title>
        <authorList>
            <person name="Chen S."/>
            <person name="Yu Y."/>
            <person name="Wang X."/>
            <person name="Wang S."/>
            <person name="Zhang T."/>
            <person name="Zhou Y."/>
            <person name="He R."/>
            <person name="Meng N."/>
            <person name="Wang Y."/>
            <person name="Liu W."/>
            <person name="Liu Z."/>
            <person name="Liu J."/>
            <person name="Guo Q."/>
            <person name="Huang H."/>
            <person name="Sederoff R.R."/>
            <person name="Wang G."/>
            <person name="Qu G."/>
            <person name="Chen S."/>
        </authorList>
    </citation>
    <scope>NUCLEOTIDE SEQUENCE</scope>
    <source>
        <strain evidence="1">SC-2020</strain>
    </source>
</reference>
<proteinExistence type="predicted"/>
<sequence length="66" mass="7948">MPGVRMRFLYHLRCQAHHAIRRRTALEPAVYTNSMVHTRTCISRRNHTMKYCLSVINYKWLFLKGI</sequence>